<reference evidence="1 2" key="1">
    <citation type="submission" date="2016-08" db="EMBL/GenBank/DDBJ databases">
        <authorList>
            <person name="Seilhamer J.J."/>
        </authorList>
    </citation>
    <scope>NUCLEOTIDE SEQUENCE [LARGE SCALE GENOMIC DNA]</scope>
    <source>
        <strain evidence="1 2">KT-27</strain>
    </source>
</reference>
<dbReference type="RefSeq" id="WP_103437257.1">
    <property type="nucleotide sequence ID" value="NZ_MIND01000018.1"/>
</dbReference>
<evidence type="ECO:0000313" key="1">
    <source>
        <dbReference type="EMBL" id="POF89186.1"/>
    </source>
</evidence>
<organism evidence="1 2">
    <name type="scientific">Pseudomonas putida</name>
    <name type="common">Arthrobacter siderocapsulatus</name>
    <dbReference type="NCBI Taxonomy" id="303"/>
    <lineage>
        <taxon>Bacteria</taxon>
        <taxon>Pseudomonadati</taxon>
        <taxon>Pseudomonadota</taxon>
        <taxon>Gammaproteobacteria</taxon>
        <taxon>Pseudomonadales</taxon>
        <taxon>Pseudomonadaceae</taxon>
        <taxon>Pseudomonas</taxon>
    </lineage>
</organism>
<reference evidence="1 2" key="2">
    <citation type="submission" date="2018-03" db="EMBL/GenBank/DDBJ databases">
        <title>Draft genome of Pseudomonas putida strain KT-27.</title>
        <authorList>
            <person name="Yoshizawa S."/>
            <person name="Khan N.H."/>
            <person name="Nishimura M."/>
            <person name="Chiura H.X."/>
            <person name="Ogura Y."/>
            <person name="Hayashi T."/>
            <person name="Kogure K."/>
        </authorList>
    </citation>
    <scope>NUCLEOTIDE SEQUENCE [LARGE SCALE GENOMIC DNA]</scope>
    <source>
        <strain evidence="1 2">KT-27</strain>
    </source>
</reference>
<accession>A0A2S3WE02</accession>
<comment type="caution">
    <text evidence="1">The sequence shown here is derived from an EMBL/GenBank/DDBJ whole genome shotgun (WGS) entry which is preliminary data.</text>
</comment>
<proteinExistence type="predicted"/>
<protein>
    <submittedName>
        <fullName evidence="1">Uncharacterized protein</fullName>
    </submittedName>
</protein>
<sequence length="60" mass="6583">MVAASTPRLGLILGDQLSFDLSSIQALDPQRDILDEVKYCSERCRRARRSAVGEDTQAGC</sequence>
<dbReference type="Proteomes" id="UP000237194">
    <property type="component" value="Unassembled WGS sequence"/>
</dbReference>
<dbReference type="AlphaFoldDB" id="A0A2S3WE02"/>
<evidence type="ECO:0000313" key="2">
    <source>
        <dbReference type="Proteomes" id="UP000237194"/>
    </source>
</evidence>
<name>A0A2S3WE02_PSEPU</name>
<dbReference type="EMBL" id="MIND01000018">
    <property type="protein sequence ID" value="POF89186.1"/>
    <property type="molecule type" value="Genomic_DNA"/>
</dbReference>
<gene>
    <name evidence="1" type="ORF">BGP80_14920</name>
</gene>